<reference evidence="3 4" key="1">
    <citation type="submission" date="2018-09" db="EMBL/GenBank/DDBJ databases">
        <title>Cohnella cavernae sp. nov., isolated from a karst cave.</title>
        <authorList>
            <person name="Zhu H."/>
        </authorList>
    </citation>
    <scope>NUCLEOTIDE SEQUENCE [LARGE SCALE GENOMIC DNA]</scope>
    <source>
        <strain evidence="3 4">K2E09-144</strain>
    </source>
</reference>
<dbReference type="Pfam" id="PF13692">
    <property type="entry name" value="Glyco_trans_1_4"/>
    <property type="match status" value="1"/>
</dbReference>
<dbReference type="Proteomes" id="UP000266340">
    <property type="component" value="Unassembled WGS sequence"/>
</dbReference>
<keyword evidence="4" id="KW-1185">Reference proteome</keyword>
<name>A0A398CRU3_9BACL</name>
<dbReference type="Gene3D" id="3.40.50.2000">
    <property type="entry name" value="Glycogen Phosphorylase B"/>
    <property type="match status" value="1"/>
</dbReference>
<evidence type="ECO:0000256" key="1">
    <source>
        <dbReference type="SAM" id="Coils"/>
    </source>
</evidence>
<dbReference type="InterPro" id="IPR025714">
    <property type="entry name" value="Methyltranfer_dom"/>
</dbReference>
<dbReference type="SUPFAM" id="SSF53756">
    <property type="entry name" value="UDP-Glycosyltransferase/glycogen phosphorylase"/>
    <property type="match status" value="1"/>
</dbReference>
<keyword evidence="1" id="KW-0175">Coiled coil</keyword>
<evidence type="ECO:0000313" key="4">
    <source>
        <dbReference type="Proteomes" id="UP000266340"/>
    </source>
</evidence>
<feature type="coiled-coil region" evidence="1">
    <location>
        <begin position="227"/>
        <end position="296"/>
    </location>
</feature>
<evidence type="ECO:0000259" key="2">
    <source>
        <dbReference type="Pfam" id="PF13847"/>
    </source>
</evidence>
<dbReference type="InterPro" id="IPR029063">
    <property type="entry name" value="SAM-dependent_MTases_sf"/>
</dbReference>
<gene>
    <name evidence="3" type="ORF">D3H35_15075</name>
</gene>
<dbReference type="Gene3D" id="3.40.50.150">
    <property type="entry name" value="Vaccinia Virus protein VP39"/>
    <property type="match status" value="1"/>
</dbReference>
<dbReference type="CDD" id="cd02440">
    <property type="entry name" value="AdoMet_MTases"/>
    <property type="match status" value="1"/>
</dbReference>
<evidence type="ECO:0000313" key="3">
    <source>
        <dbReference type="EMBL" id="RIE02081.1"/>
    </source>
</evidence>
<protein>
    <submittedName>
        <fullName evidence="3">Methyltransferase domain-containing protein</fullName>
    </submittedName>
</protein>
<organism evidence="3 4">
    <name type="scientific">Cohnella faecalis</name>
    <dbReference type="NCBI Taxonomy" id="2315694"/>
    <lineage>
        <taxon>Bacteria</taxon>
        <taxon>Bacillati</taxon>
        <taxon>Bacillota</taxon>
        <taxon>Bacilli</taxon>
        <taxon>Bacillales</taxon>
        <taxon>Paenibacillaceae</taxon>
        <taxon>Cohnella</taxon>
    </lineage>
</organism>
<accession>A0A398CRU3</accession>
<feature type="domain" description="Methyltransferase" evidence="2">
    <location>
        <begin position="56"/>
        <end position="140"/>
    </location>
</feature>
<keyword evidence="3" id="KW-0808">Transferase</keyword>
<keyword evidence="3" id="KW-0489">Methyltransferase</keyword>
<dbReference type="EMBL" id="QXJM01000039">
    <property type="protein sequence ID" value="RIE02081.1"/>
    <property type="molecule type" value="Genomic_DNA"/>
</dbReference>
<dbReference type="Pfam" id="PF13847">
    <property type="entry name" value="Methyltransf_31"/>
    <property type="match status" value="1"/>
</dbReference>
<dbReference type="AlphaFoldDB" id="A0A398CRU3"/>
<dbReference type="GO" id="GO:0008168">
    <property type="term" value="F:methyltransferase activity"/>
    <property type="evidence" value="ECO:0007669"/>
    <property type="project" value="UniProtKB-KW"/>
</dbReference>
<sequence length="748" mass="87188">MERSSMSEITINSKSYWDNRFRTNWEAYLGREQTAFFYHLALKMMPDWLLEEIERKQFSICDAGCAEGDGTQLLASRFAQSRVVGLDFSEEAISKAKSYYPDVLFQCSGIENMEERYDVILSSNTLEHFDDPFAMIRQMMNSVGSYLILLLPFEEYQRIPEHSYTFDYDVFPLKLNGFHLVFSQEVNCSVIPGTHWPGKQLLVVYANPERVRIEDIPLSSFYDPSRFNELQARIDAYVVEIGQYKDEIKGKDEEVLKRSVELQLAKDEIASLLVRIQEQRQELERKDQQLFALAGQLNEIHSSGFWKAATKYYRLRDHTPGLKYVYKTLRLWKREGLRVTIKRGSSKIKKAFQQPASLNKSHLTKMEEMLHIIKVRYENNELEGIAILPSAFEFEELYNQRTINLAKYLSKQNYAVLFVAWQWNHDEVLLKANQEVYRNVFELPLYGFLAGLDLLESLSSISRKLAFLTMPNETFYRTLPTLRAGNYSIVYDILDEWEHFHKVGQAPWYDKAIEEAFILNSDLVVTVSEPLKQKFSSLRNDIRCIGNGYDPSLLKADISLKTKAADGKIHIGYFGHLTDSWFDWGLVLELADRNSDMVFHIIGYGHPEFIEHEVKKRTNVILYGKVAPNELYRYVRQWHLAIIPFLGSQLSEAVDPIKIYEYLYFGLPAIVTGIPHIGNYPLVTYCEDKRNMAELLRSGYERLAAPEPERNGLDRFLAETTWDARFSEIMRLIPQIQFLQRIYDDNDE</sequence>
<comment type="caution">
    <text evidence="3">The sequence shown here is derived from an EMBL/GenBank/DDBJ whole genome shotgun (WGS) entry which is preliminary data.</text>
</comment>
<dbReference type="SUPFAM" id="SSF53335">
    <property type="entry name" value="S-adenosyl-L-methionine-dependent methyltransferases"/>
    <property type="match status" value="1"/>
</dbReference>
<dbReference type="PANTHER" id="PTHR43861:SF1">
    <property type="entry name" value="TRANS-ACONITATE 2-METHYLTRANSFERASE"/>
    <property type="match status" value="1"/>
</dbReference>
<proteinExistence type="predicted"/>
<dbReference type="PANTHER" id="PTHR43861">
    <property type="entry name" value="TRANS-ACONITATE 2-METHYLTRANSFERASE-RELATED"/>
    <property type="match status" value="1"/>
</dbReference>
<dbReference type="GO" id="GO:0032259">
    <property type="term" value="P:methylation"/>
    <property type="evidence" value="ECO:0007669"/>
    <property type="project" value="UniProtKB-KW"/>
</dbReference>